<keyword evidence="2" id="KW-1185">Reference proteome</keyword>
<organism evidence="1 2">
    <name type="scientific">Streptomyces mangrovisoli</name>
    <dbReference type="NCBI Taxonomy" id="1428628"/>
    <lineage>
        <taxon>Bacteria</taxon>
        <taxon>Bacillati</taxon>
        <taxon>Actinomycetota</taxon>
        <taxon>Actinomycetes</taxon>
        <taxon>Kitasatosporales</taxon>
        <taxon>Streptomycetaceae</taxon>
        <taxon>Streptomyces</taxon>
    </lineage>
</organism>
<dbReference type="Gene3D" id="1.10.10.10">
    <property type="entry name" value="Winged helix-like DNA-binding domain superfamily/Winged helix DNA-binding domain"/>
    <property type="match status" value="1"/>
</dbReference>
<dbReference type="SUPFAM" id="SSF46785">
    <property type="entry name" value="Winged helix' DNA-binding domain"/>
    <property type="match status" value="1"/>
</dbReference>
<dbReference type="STRING" id="1428628.WN71_018345"/>
<gene>
    <name evidence="1" type="ORF">WN71_018345</name>
</gene>
<reference evidence="1" key="1">
    <citation type="submission" date="2016-10" db="EMBL/GenBank/DDBJ databases">
        <title>Genome sequence of Streptomyces mangrovisoli MUSC 149.</title>
        <authorList>
            <person name="Lee L.-H."/>
            <person name="Ser H.-L."/>
        </authorList>
    </citation>
    <scope>NUCLEOTIDE SEQUENCE [LARGE SCALE GENOMIC DNA]</scope>
    <source>
        <strain evidence="1">MUSC 149</strain>
    </source>
</reference>
<comment type="caution">
    <text evidence="1">The sequence shown here is derived from an EMBL/GenBank/DDBJ whole genome shotgun (WGS) entry which is preliminary data.</text>
</comment>
<proteinExistence type="predicted"/>
<accession>A0A1J4NZ66</accession>
<dbReference type="InterPro" id="IPR036388">
    <property type="entry name" value="WH-like_DNA-bd_sf"/>
</dbReference>
<protein>
    <submittedName>
        <fullName evidence="1">MarR family transcriptional regulator</fullName>
    </submittedName>
</protein>
<sequence>MTTHTSPVAPIAPVTDAPAADSRMLGLAHYAARAVQEKVLAGRGVTFEQLLTLRPVAQADVPVAADDVVARTAGALKTGEAAIRTVVAELVGQGLLAADGPLLRPTDAGRTLYAEVSAETAVIAARIYADIPAEDLLAAGRVLATITARAEAELAALSA</sequence>
<dbReference type="EMBL" id="LAVA02000039">
    <property type="protein sequence ID" value="OIJ66470.1"/>
    <property type="molecule type" value="Genomic_DNA"/>
</dbReference>
<dbReference type="Proteomes" id="UP000034196">
    <property type="component" value="Unassembled WGS sequence"/>
</dbReference>
<dbReference type="InterPro" id="IPR036390">
    <property type="entry name" value="WH_DNA-bd_sf"/>
</dbReference>
<evidence type="ECO:0000313" key="2">
    <source>
        <dbReference type="Proteomes" id="UP000034196"/>
    </source>
</evidence>
<name>A0A1J4NZ66_9ACTN</name>
<dbReference type="RefSeq" id="WP_046582805.1">
    <property type="nucleotide sequence ID" value="NZ_LAVA02000039.1"/>
</dbReference>
<dbReference type="OrthoDB" id="3873397at2"/>
<evidence type="ECO:0000313" key="1">
    <source>
        <dbReference type="EMBL" id="OIJ66470.1"/>
    </source>
</evidence>
<dbReference type="AlphaFoldDB" id="A0A1J4NZ66"/>